<sequence>MDRIDRRELRFSGWELVVVAALAMGAAGIYQFGWSSIRLPLGERLGAPESALGTVFTLFVVFQTLGQFPAGWVRDRYGPRLPLLAGALCLTGGFAALAVARSLPAAYLGYALGGVGVSAIYTVAVNTPVKWFTDRRGLATGIVGMSFPGLSFLLIPGLRSGVAADFERTLLVVAAAIGGVALVAAAVLRDPAESTTGDGESPAVDATEEHAVGWRGVVRTWQFWLLYLVFVAVNGVGLMVIGKIVSYASALSLPAAAGTAAASAVALSEAGGTVVGGSLSDRFGRRRTVAVSLVLCGVALAGAVAAGEAGFGAGFVALVGAAALFRAPVFAVFPNLVADYYGRAYSSENYAALYTGKLFGGVLGGTVASGLVIAIGWSTSFVIGAALAVLAGLAMVFLRPVDTGAA</sequence>
<dbReference type="SUPFAM" id="SSF103473">
    <property type="entry name" value="MFS general substrate transporter"/>
    <property type="match status" value="1"/>
</dbReference>
<dbReference type="EMBL" id="JBHUCZ010000021">
    <property type="protein sequence ID" value="MFD1568774.1"/>
    <property type="molecule type" value="Genomic_DNA"/>
</dbReference>
<dbReference type="InterPro" id="IPR050327">
    <property type="entry name" value="Proton-linked_MCT"/>
</dbReference>
<evidence type="ECO:0000256" key="1">
    <source>
        <dbReference type="SAM" id="Phobius"/>
    </source>
</evidence>
<keyword evidence="1" id="KW-0472">Membrane</keyword>
<dbReference type="InterPro" id="IPR036259">
    <property type="entry name" value="MFS_trans_sf"/>
</dbReference>
<dbReference type="AlphaFoldDB" id="A0ABD6BVV8"/>
<feature type="transmembrane region" description="Helical" evidence="1">
    <location>
        <begin position="381"/>
        <end position="398"/>
    </location>
</feature>
<evidence type="ECO:0000259" key="2">
    <source>
        <dbReference type="PROSITE" id="PS50850"/>
    </source>
</evidence>
<feature type="transmembrane region" description="Helical" evidence="1">
    <location>
        <begin position="247"/>
        <end position="267"/>
    </location>
</feature>
<dbReference type="PROSITE" id="PS50850">
    <property type="entry name" value="MFS"/>
    <property type="match status" value="1"/>
</dbReference>
<dbReference type="Gene3D" id="1.20.1250.20">
    <property type="entry name" value="MFS general substrate transporter like domains"/>
    <property type="match status" value="2"/>
</dbReference>
<evidence type="ECO:0000313" key="3">
    <source>
        <dbReference type="EMBL" id="MFD1568774.1"/>
    </source>
</evidence>
<feature type="transmembrane region" description="Helical" evidence="1">
    <location>
        <begin position="223"/>
        <end position="241"/>
    </location>
</feature>
<evidence type="ECO:0000313" key="4">
    <source>
        <dbReference type="Proteomes" id="UP001597139"/>
    </source>
</evidence>
<feature type="transmembrane region" description="Helical" evidence="1">
    <location>
        <begin position="81"/>
        <end position="100"/>
    </location>
</feature>
<name>A0ABD6BVV8_9EURY</name>
<dbReference type="Proteomes" id="UP001597139">
    <property type="component" value="Unassembled WGS sequence"/>
</dbReference>
<keyword evidence="4" id="KW-1185">Reference proteome</keyword>
<feature type="transmembrane region" description="Helical" evidence="1">
    <location>
        <begin position="358"/>
        <end position="375"/>
    </location>
</feature>
<reference evidence="3 4" key="1">
    <citation type="journal article" date="2019" name="Int. J. Syst. Evol. Microbiol.">
        <title>The Global Catalogue of Microorganisms (GCM) 10K type strain sequencing project: providing services to taxonomists for standard genome sequencing and annotation.</title>
        <authorList>
            <consortium name="The Broad Institute Genomics Platform"/>
            <consortium name="The Broad Institute Genome Sequencing Center for Infectious Disease"/>
            <person name="Wu L."/>
            <person name="Ma J."/>
        </authorList>
    </citation>
    <scope>NUCLEOTIDE SEQUENCE [LARGE SCALE GENOMIC DNA]</scope>
    <source>
        <strain evidence="3 4">CGMCC 1.12859</strain>
    </source>
</reference>
<feature type="domain" description="Major facilitator superfamily (MFS) profile" evidence="2">
    <location>
        <begin position="16"/>
        <end position="403"/>
    </location>
</feature>
<dbReference type="Pfam" id="PF07690">
    <property type="entry name" value="MFS_1"/>
    <property type="match status" value="2"/>
</dbReference>
<protein>
    <submittedName>
        <fullName evidence="3">MFS transporter</fullName>
    </submittedName>
</protein>
<keyword evidence="1" id="KW-0812">Transmembrane</keyword>
<feature type="transmembrane region" description="Helical" evidence="1">
    <location>
        <begin position="12"/>
        <end position="30"/>
    </location>
</feature>
<keyword evidence="1" id="KW-1133">Transmembrane helix</keyword>
<comment type="caution">
    <text evidence="3">The sequence shown here is derived from an EMBL/GenBank/DDBJ whole genome shotgun (WGS) entry which is preliminary data.</text>
</comment>
<feature type="transmembrane region" description="Helical" evidence="1">
    <location>
        <begin position="137"/>
        <end position="158"/>
    </location>
</feature>
<dbReference type="PANTHER" id="PTHR11360">
    <property type="entry name" value="MONOCARBOXYLATE TRANSPORTER"/>
    <property type="match status" value="1"/>
</dbReference>
<feature type="transmembrane region" description="Helical" evidence="1">
    <location>
        <begin position="288"/>
        <end position="307"/>
    </location>
</feature>
<feature type="transmembrane region" description="Helical" evidence="1">
    <location>
        <begin position="313"/>
        <end position="337"/>
    </location>
</feature>
<dbReference type="InterPro" id="IPR020846">
    <property type="entry name" value="MFS_dom"/>
</dbReference>
<gene>
    <name evidence="3" type="ORF">ACFSAU_14860</name>
</gene>
<dbReference type="PANTHER" id="PTHR11360:SF304">
    <property type="entry name" value="MFS DOMAIN-CONTAINING PROTEIN"/>
    <property type="match status" value="1"/>
</dbReference>
<organism evidence="3 4">
    <name type="scientific">Halolamina litorea</name>
    <dbReference type="NCBI Taxonomy" id="1515593"/>
    <lineage>
        <taxon>Archaea</taxon>
        <taxon>Methanobacteriati</taxon>
        <taxon>Methanobacteriota</taxon>
        <taxon>Stenosarchaea group</taxon>
        <taxon>Halobacteria</taxon>
        <taxon>Halobacteriales</taxon>
        <taxon>Haloferacaceae</taxon>
    </lineage>
</organism>
<accession>A0ABD6BVV8</accession>
<feature type="transmembrane region" description="Helical" evidence="1">
    <location>
        <begin position="50"/>
        <end position="69"/>
    </location>
</feature>
<dbReference type="InterPro" id="IPR011701">
    <property type="entry name" value="MFS"/>
</dbReference>
<feature type="transmembrane region" description="Helical" evidence="1">
    <location>
        <begin position="106"/>
        <end position="125"/>
    </location>
</feature>
<feature type="transmembrane region" description="Helical" evidence="1">
    <location>
        <begin position="170"/>
        <end position="188"/>
    </location>
</feature>
<proteinExistence type="predicted"/>
<dbReference type="RefSeq" id="WP_267645016.1">
    <property type="nucleotide sequence ID" value="NZ_JANHGR010000001.1"/>
</dbReference>